<evidence type="ECO:0000313" key="3">
    <source>
        <dbReference type="Proteomes" id="UP000196331"/>
    </source>
</evidence>
<dbReference type="InterPro" id="IPR014710">
    <property type="entry name" value="RmlC-like_jellyroll"/>
</dbReference>
<dbReference type="Gene3D" id="2.60.120.10">
    <property type="entry name" value="Jelly Rolls"/>
    <property type="match status" value="1"/>
</dbReference>
<gene>
    <name evidence="2" type="ORF">CZ787_07300</name>
</gene>
<evidence type="ECO:0008006" key="4">
    <source>
        <dbReference type="Google" id="ProtNLM"/>
    </source>
</evidence>
<dbReference type="RefSeq" id="WP_087107623.1">
    <property type="nucleotide sequence ID" value="NZ_FUKM01000028.1"/>
</dbReference>
<dbReference type="AlphaFoldDB" id="A0A1R4HWY9"/>
<proteinExistence type="predicted"/>
<dbReference type="InterPro" id="IPR037923">
    <property type="entry name" value="HTH-like"/>
</dbReference>
<dbReference type="Proteomes" id="UP000196331">
    <property type="component" value="Unassembled WGS sequence"/>
</dbReference>
<evidence type="ECO:0000313" key="2">
    <source>
        <dbReference type="EMBL" id="SJN12070.1"/>
    </source>
</evidence>
<dbReference type="EMBL" id="FUKM01000028">
    <property type="protein sequence ID" value="SJN12070.1"/>
    <property type="molecule type" value="Genomic_DNA"/>
</dbReference>
<evidence type="ECO:0000256" key="1">
    <source>
        <dbReference type="ARBA" id="ARBA00023125"/>
    </source>
</evidence>
<name>A0A1R4HWY9_9GAMM</name>
<dbReference type="SUPFAM" id="SSF51215">
    <property type="entry name" value="Regulatory protein AraC"/>
    <property type="match status" value="1"/>
</dbReference>
<dbReference type="GO" id="GO:0003677">
    <property type="term" value="F:DNA binding"/>
    <property type="evidence" value="ECO:0007669"/>
    <property type="project" value="UniProtKB-KW"/>
</dbReference>
<protein>
    <recommendedName>
        <fullName evidence="4">Cupin 2 conserved barrel domain-containing protein</fullName>
    </recommendedName>
</protein>
<reference evidence="2 3" key="1">
    <citation type="submission" date="2017-02" db="EMBL/GenBank/DDBJ databases">
        <authorList>
            <person name="Dridi B."/>
        </authorList>
    </citation>
    <scope>NUCLEOTIDE SEQUENCE [LARGE SCALE GENOMIC DNA]</scope>
    <source>
        <strain evidence="2 3">JB380</strain>
    </source>
</reference>
<dbReference type="OrthoDB" id="4205621at2"/>
<sequence>MFRCVRLWTGSNHQSCFEEGWIDLPKGERHDLLSDVIETTSISFRETSEGGSFSWHDAPNRQFVLTLSGTLTFETRTGDSFTLHPGDILLAEDTTGGGHRWHLIDNQPWRRVYAIVAQDIDLPFISAASKC</sequence>
<accession>A0A1R4HWY9</accession>
<organism evidence="2 3">
    <name type="scientific">Halomonas citrativorans</name>
    <dbReference type="NCBI Taxonomy" id="2742612"/>
    <lineage>
        <taxon>Bacteria</taxon>
        <taxon>Pseudomonadati</taxon>
        <taxon>Pseudomonadota</taxon>
        <taxon>Gammaproteobacteria</taxon>
        <taxon>Oceanospirillales</taxon>
        <taxon>Halomonadaceae</taxon>
        <taxon>Halomonas</taxon>
    </lineage>
</organism>
<comment type="caution">
    <text evidence="2">The sequence shown here is derived from an EMBL/GenBank/DDBJ whole genome shotgun (WGS) entry which is preliminary data.</text>
</comment>
<keyword evidence="1" id="KW-0238">DNA-binding</keyword>